<dbReference type="SUPFAM" id="SSF50182">
    <property type="entry name" value="Sm-like ribonucleoproteins"/>
    <property type="match status" value="1"/>
</dbReference>
<name>A0ABT4DWD3_9BACL</name>
<evidence type="ECO:0000256" key="1">
    <source>
        <dbReference type="SAM" id="Phobius"/>
    </source>
</evidence>
<dbReference type="InterPro" id="IPR010920">
    <property type="entry name" value="LSM_dom_sf"/>
</dbReference>
<keyword evidence="1" id="KW-0472">Membrane</keyword>
<dbReference type="EMBL" id="JAMDLW010000024">
    <property type="protein sequence ID" value="MCY9521639.1"/>
    <property type="molecule type" value="Genomic_DNA"/>
</dbReference>
<gene>
    <name evidence="2" type="ORF">M5X09_18540</name>
</gene>
<dbReference type="Proteomes" id="UP001207626">
    <property type="component" value="Unassembled WGS sequence"/>
</dbReference>
<dbReference type="GeneID" id="77004751"/>
<reference evidence="2 3" key="1">
    <citation type="submission" date="2022-05" db="EMBL/GenBank/DDBJ databases">
        <title>Genome Sequencing of Bee-Associated Microbes.</title>
        <authorList>
            <person name="Dunlap C."/>
        </authorList>
    </citation>
    <scope>NUCLEOTIDE SEQUENCE [LARGE SCALE GENOMIC DNA]</scope>
    <source>
        <strain evidence="2 3">NRRL NRS-1438</strain>
    </source>
</reference>
<protein>
    <submittedName>
        <fullName evidence="2">Uncharacterized protein</fullName>
    </submittedName>
</protein>
<dbReference type="RefSeq" id="WP_087432205.1">
    <property type="nucleotide sequence ID" value="NZ_JAFFHZ010000001.1"/>
</dbReference>
<feature type="transmembrane region" description="Helical" evidence="1">
    <location>
        <begin position="57"/>
        <end position="75"/>
    </location>
</feature>
<keyword evidence="1" id="KW-1133">Transmembrane helix</keyword>
<organism evidence="2 3">
    <name type="scientific">Paenibacillus apiarius</name>
    <dbReference type="NCBI Taxonomy" id="46240"/>
    <lineage>
        <taxon>Bacteria</taxon>
        <taxon>Bacillati</taxon>
        <taxon>Bacillota</taxon>
        <taxon>Bacilli</taxon>
        <taxon>Bacillales</taxon>
        <taxon>Paenibacillaceae</taxon>
        <taxon>Paenibacillus</taxon>
    </lineage>
</organism>
<sequence length="85" mass="9884">MPSVSHYKKSVKYLNKFVRVTAKNGNVYTGTIVKVDQKKVYLKVNSVKHAKKVHTSFVPFILPLVLFDLLAIVLLETPRRRRRIF</sequence>
<keyword evidence="1" id="KW-0812">Transmembrane</keyword>
<proteinExistence type="predicted"/>
<keyword evidence="3" id="KW-1185">Reference proteome</keyword>
<accession>A0ABT4DWD3</accession>
<evidence type="ECO:0000313" key="3">
    <source>
        <dbReference type="Proteomes" id="UP001207626"/>
    </source>
</evidence>
<comment type="caution">
    <text evidence="2">The sequence shown here is derived from an EMBL/GenBank/DDBJ whole genome shotgun (WGS) entry which is preliminary data.</text>
</comment>
<evidence type="ECO:0000313" key="2">
    <source>
        <dbReference type="EMBL" id="MCY9521639.1"/>
    </source>
</evidence>